<keyword evidence="7" id="KW-0808">Transferase</keyword>
<dbReference type="InterPro" id="IPR000182">
    <property type="entry name" value="GNAT_dom"/>
</dbReference>
<evidence type="ECO:0000313" key="7">
    <source>
        <dbReference type="EMBL" id="MEX0429187.1"/>
    </source>
</evidence>
<feature type="domain" description="N-acetyltransferase" evidence="6">
    <location>
        <begin position="57"/>
        <end position="226"/>
    </location>
</feature>
<evidence type="ECO:0000256" key="3">
    <source>
        <dbReference type="ARBA" id="ARBA00020586"/>
    </source>
</evidence>
<keyword evidence="7" id="KW-0012">Acyltransferase</keyword>
<evidence type="ECO:0000256" key="5">
    <source>
        <dbReference type="ARBA" id="ARBA00031122"/>
    </source>
</evidence>
<organism evidence="7 8">
    <name type="scientific">Nocardioides eburneus</name>
    <dbReference type="NCBI Taxonomy" id="3231482"/>
    <lineage>
        <taxon>Bacteria</taxon>
        <taxon>Bacillati</taxon>
        <taxon>Actinomycetota</taxon>
        <taxon>Actinomycetes</taxon>
        <taxon>Propionibacteriales</taxon>
        <taxon>Nocardioidaceae</taxon>
        <taxon>Nocardioides</taxon>
    </lineage>
</organism>
<dbReference type="Pfam" id="PF13523">
    <property type="entry name" value="Acetyltransf_8"/>
    <property type="match status" value="1"/>
</dbReference>
<evidence type="ECO:0000256" key="1">
    <source>
        <dbReference type="ARBA" id="ARBA00003818"/>
    </source>
</evidence>
<dbReference type="SUPFAM" id="SSF55729">
    <property type="entry name" value="Acyl-CoA N-acyltransferases (Nat)"/>
    <property type="match status" value="1"/>
</dbReference>
<gene>
    <name evidence="7" type="ORF">AB3X52_16310</name>
</gene>
<dbReference type="PANTHER" id="PTHR31438">
    <property type="entry name" value="LYSINE N-ACYLTRANSFERASE C17G9.06C-RELATED"/>
    <property type="match status" value="1"/>
</dbReference>
<name>A0ABV3T1W8_9ACTN</name>
<protein>
    <recommendedName>
        <fullName evidence="3">Lysine N-acyltransferase MbtK</fullName>
    </recommendedName>
    <alternativeName>
        <fullName evidence="5">Mycobactin synthase protein K</fullName>
    </alternativeName>
</protein>
<dbReference type="InterPro" id="IPR019432">
    <property type="entry name" value="Acyltransferase_MbtK/IucB-like"/>
</dbReference>
<evidence type="ECO:0000313" key="8">
    <source>
        <dbReference type="Proteomes" id="UP001556631"/>
    </source>
</evidence>
<evidence type="ECO:0000259" key="6">
    <source>
        <dbReference type="PROSITE" id="PS51186"/>
    </source>
</evidence>
<sequence length="235" mass="25315">MPTAVAVRHGAHRALGLTEDGESWAQAAARMGGGRPAYAVDLTGEVKEFTGDAWPVVALRPMTPGDLPSLVRWLSQEHVRRWFGVDGPPTPERVADRYAADIAGETATTMWVVETNGRSVGFCQDYRVGDYPDYALLTPDPEAIGVDYAIGEPAFVGRGLGTRMLWTWLLGVEARYPGARTCFAAPDHRNAASLRVLDKVGFARGTWFDEPQPDGTVSTVVGCTLDLKRVVGAGA</sequence>
<dbReference type="Gene3D" id="3.40.630.30">
    <property type="match status" value="1"/>
</dbReference>
<keyword evidence="4" id="KW-0046">Antibiotic resistance</keyword>
<comment type="caution">
    <text evidence="7">The sequence shown here is derived from an EMBL/GenBank/DDBJ whole genome shotgun (WGS) entry which is preliminary data.</text>
</comment>
<reference evidence="7 8" key="1">
    <citation type="submission" date="2024-07" db="EMBL/GenBank/DDBJ databases">
        <authorList>
            <person name="Lee S."/>
            <person name="Kang M."/>
        </authorList>
    </citation>
    <scope>NUCLEOTIDE SEQUENCE [LARGE SCALE GENOMIC DNA]</scope>
    <source>
        <strain evidence="7 8">DS6</strain>
    </source>
</reference>
<keyword evidence="8" id="KW-1185">Reference proteome</keyword>
<evidence type="ECO:0000256" key="2">
    <source>
        <dbReference type="ARBA" id="ARBA00005102"/>
    </source>
</evidence>
<dbReference type="GO" id="GO:0016746">
    <property type="term" value="F:acyltransferase activity"/>
    <property type="evidence" value="ECO:0007669"/>
    <property type="project" value="UniProtKB-KW"/>
</dbReference>
<comment type="function">
    <text evidence="1">Acyltransferase required for the direct transfer of medium- to long-chain fatty acyl moieties from a carrier protein (MbtL) on to the epsilon-amino group of lysine residue in the mycobactin core.</text>
</comment>
<dbReference type="PANTHER" id="PTHR31438:SF1">
    <property type="entry name" value="LYSINE N-ACYLTRANSFERASE C17G9.06C-RELATED"/>
    <property type="match status" value="1"/>
</dbReference>
<dbReference type="Proteomes" id="UP001556631">
    <property type="component" value="Unassembled WGS sequence"/>
</dbReference>
<dbReference type="EMBL" id="JBFPJR010000035">
    <property type="protein sequence ID" value="MEX0429187.1"/>
    <property type="molecule type" value="Genomic_DNA"/>
</dbReference>
<dbReference type="PROSITE" id="PS51186">
    <property type="entry name" value="GNAT"/>
    <property type="match status" value="1"/>
</dbReference>
<dbReference type="RefSeq" id="WP_367995155.1">
    <property type="nucleotide sequence ID" value="NZ_JBFPJR010000035.1"/>
</dbReference>
<evidence type="ECO:0000256" key="4">
    <source>
        <dbReference type="ARBA" id="ARBA00023251"/>
    </source>
</evidence>
<dbReference type="SMART" id="SM01006">
    <property type="entry name" value="AlcB"/>
    <property type="match status" value="1"/>
</dbReference>
<proteinExistence type="predicted"/>
<comment type="pathway">
    <text evidence="2">Siderophore biosynthesis; mycobactin biosynthesis.</text>
</comment>
<dbReference type="InterPro" id="IPR016181">
    <property type="entry name" value="Acyl_CoA_acyltransferase"/>
</dbReference>
<dbReference type="CDD" id="cd04301">
    <property type="entry name" value="NAT_SF"/>
    <property type="match status" value="1"/>
</dbReference>
<accession>A0ABV3T1W8</accession>